<dbReference type="AlphaFoldDB" id="A0A382UUG2"/>
<gene>
    <name evidence="1" type="ORF">METZ01_LOCUS390750</name>
</gene>
<feature type="non-terminal residue" evidence="1">
    <location>
        <position position="1"/>
    </location>
</feature>
<organism evidence="1">
    <name type="scientific">marine metagenome</name>
    <dbReference type="NCBI Taxonomy" id="408172"/>
    <lineage>
        <taxon>unclassified sequences</taxon>
        <taxon>metagenomes</taxon>
        <taxon>ecological metagenomes</taxon>
    </lineage>
</organism>
<dbReference type="Gene3D" id="1.10.730.20">
    <property type="match status" value="1"/>
</dbReference>
<protein>
    <recommendedName>
        <fullName evidence="2">Zinc finger FPG/IleRS-type domain-containing protein</fullName>
    </recommendedName>
</protein>
<proteinExistence type="predicted"/>
<reference evidence="1" key="1">
    <citation type="submission" date="2018-05" db="EMBL/GenBank/DDBJ databases">
        <authorList>
            <person name="Lanie J.A."/>
            <person name="Ng W.-L."/>
            <person name="Kazmierczak K.M."/>
            <person name="Andrzejewski T.M."/>
            <person name="Davidsen T.M."/>
            <person name="Wayne K.J."/>
            <person name="Tettelin H."/>
            <person name="Glass J.I."/>
            <person name="Rusch D."/>
            <person name="Podicherti R."/>
            <person name="Tsui H.-C.T."/>
            <person name="Winkler M.E."/>
        </authorList>
    </citation>
    <scope>NUCLEOTIDE SEQUENCE</scope>
</reference>
<evidence type="ECO:0000313" key="1">
    <source>
        <dbReference type="EMBL" id="SVD37896.1"/>
    </source>
</evidence>
<dbReference type="EMBL" id="UINC01146901">
    <property type="protein sequence ID" value="SVD37896.1"/>
    <property type="molecule type" value="Genomic_DNA"/>
</dbReference>
<name>A0A382UUG2_9ZZZZ</name>
<accession>A0A382UUG2</accession>
<sequence length="57" mass="6458">YELLSNESAVSGFVMDEIEGVCVEVEKVAGNKCNRCWKFTQALNDNQICDRCEEVIQ</sequence>
<evidence type="ECO:0008006" key="2">
    <source>
        <dbReference type="Google" id="ProtNLM"/>
    </source>
</evidence>